<proteinExistence type="predicted"/>
<accession>A0A9X2L413</accession>
<comment type="caution">
    <text evidence="1">The sequence shown here is derived from an EMBL/GenBank/DDBJ whole genome shotgun (WGS) entry which is preliminary data.</text>
</comment>
<dbReference type="Proteomes" id="UP001139125">
    <property type="component" value="Unassembled WGS sequence"/>
</dbReference>
<dbReference type="EMBL" id="JANDBC010000002">
    <property type="protein sequence ID" value="MCP9291862.1"/>
    <property type="molecule type" value="Genomic_DNA"/>
</dbReference>
<keyword evidence="2" id="KW-1185">Reference proteome</keyword>
<evidence type="ECO:0000313" key="2">
    <source>
        <dbReference type="Proteomes" id="UP001139125"/>
    </source>
</evidence>
<gene>
    <name evidence="1" type="ORF">NM125_09780</name>
</gene>
<name>A0A9X2L413_9BACT</name>
<dbReference type="RefSeq" id="WP_255134736.1">
    <property type="nucleotide sequence ID" value="NZ_JANDBC010000002.1"/>
</dbReference>
<sequence length="151" mass="16541">MKISATYRFIASLLSLSILIGVSLPTGLHAKDLEECDAMETMHADHKMPMTMMAGHDDCPMEHQHKNEEANPAISMVGMHDYGFACACSIDEAPVKTEAPVFQKVKAKVLAVVQVIAEDHTTKTESDNHAILISDSYSPPPIFLANETFLI</sequence>
<dbReference type="AlphaFoldDB" id="A0A9X2L413"/>
<organism evidence="1 2">
    <name type="scientific">Gracilimonas sediminicola</name>
    <dbReference type="NCBI Taxonomy" id="2952158"/>
    <lineage>
        <taxon>Bacteria</taxon>
        <taxon>Pseudomonadati</taxon>
        <taxon>Balneolota</taxon>
        <taxon>Balneolia</taxon>
        <taxon>Balneolales</taxon>
        <taxon>Balneolaceae</taxon>
        <taxon>Gracilimonas</taxon>
    </lineage>
</organism>
<evidence type="ECO:0000313" key="1">
    <source>
        <dbReference type="EMBL" id="MCP9291862.1"/>
    </source>
</evidence>
<protein>
    <submittedName>
        <fullName evidence="1">Uncharacterized protein</fullName>
    </submittedName>
</protein>
<reference evidence="1" key="1">
    <citation type="submission" date="2022-06" db="EMBL/GenBank/DDBJ databases">
        <title>Gracilimonas sp. CAU 1638 isolated from sea sediment.</title>
        <authorList>
            <person name="Kim W."/>
        </authorList>
    </citation>
    <scope>NUCLEOTIDE SEQUENCE</scope>
    <source>
        <strain evidence="1">CAU 1638</strain>
    </source>
</reference>